<sequence>MPPTIEPEYNIRLPDEHSASRRNGSSRFPAIRDLDQHRNGFANVPLVHRIERESLIENQTRTRYRNRIPPRPSSGSRRSINRDGSRLVTRSNVKARRRRRASGAQSSVRSSDQHTTTVPSASVLNGASSIVISGSQITFTTIAGGQNIW</sequence>
<dbReference type="HOGENOM" id="CLU_1749861_0_0_1"/>
<feature type="region of interest" description="Disordered" evidence="1">
    <location>
        <begin position="55"/>
        <end position="120"/>
    </location>
</feature>
<evidence type="ECO:0000256" key="1">
    <source>
        <dbReference type="SAM" id="MobiDB-lite"/>
    </source>
</evidence>
<dbReference type="EMBL" id="KN834762">
    <property type="protein sequence ID" value="KIK64016.1"/>
    <property type="molecule type" value="Genomic_DNA"/>
</dbReference>
<evidence type="ECO:0000313" key="2">
    <source>
        <dbReference type="EMBL" id="KIK64016.1"/>
    </source>
</evidence>
<accession>A0A0D0C798</accession>
<organism evidence="2 3">
    <name type="scientific">Collybiopsis luxurians FD-317 M1</name>
    <dbReference type="NCBI Taxonomy" id="944289"/>
    <lineage>
        <taxon>Eukaryota</taxon>
        <taxon>Fungi</taxon>
        <taxon>Dikarya</taxon>
        <taxon>Basidiomycota</taxon>
        <taxon>Agaricomycotina</taxon>
        <taxon>Agaricomycetes</taxon>
        <taxon>Agaricomycetidae</taxon>
        <taxon>Agaricales</taxon>
        <taxon>Marasmiineae</taxon>
        <taxon>Omphalotaceae</taxon>
        <taxon>Collybiopsis</taxon>
        <taxon>Collybiopsis luxurians</taxon>
    </lineage>
</organism>
<proteinExistence type="predicted"/>
<keyword evidence="3" id="KW-1185">Reference proteome</keyword>
<evidence type="ECO:0000313" key="3">
    <source>
        <dbReference type="Proteomes" id="UP000053593"/>
    </source>
</evidence>
<feature type="region of interest" description="Disordered" evidence="1">
    <location>
        <begin position="1"/>
        <end position="32"/>
    </location>
</feature>
<protein>
    <submittedName>
        <fullName evidence="2">Uncharacterized protein</fullName>
    </submittedName>
</protein>
<dbReference type="AlphaFoldDB" id="A0A0D0C798"/>
<name>A0A0D0C798_9AGAR</name>
<gene>
    <name evidence="2" type="ORF">GYMLUDRAFT_40237</name>
</gene>
<reference evidence="2 3" key="1">
    <citation type="submission" date="2014-04" db="EMBL/GenBank/DDBJ databases">
        <title>Evolutionary Origins and Diversification of the Mycorrhizal Mutualists.</title>
        <authorList>
            <consortium name="DOE Joint Genome Institute"/>
            <consortium name="Mycorrhizal Genomics Consortium"/>
            <person name="Kohler A."/>
            <person name="Kuo A."/>
            <person name="Nagy L.G."/>
            <person name="Floudas D."/>
            <person name="Copeland A."/>
            <person name="Barry K.W."/>
            <person name="Cichocki N."/>
            <person name="Veneault-Fourrey C."/>
            <person name="LaButti K."/>
            <person name="Lindquist E.A."/>
            <person name="Lipzen A."/>
            <person name="Lundell T."/>
            <person name="Morin E."/>
            <person name="Murat C."/>
            <person name="Riley R."/>
            <person name="Ohm R."/>
            <person name="Sun H."/>
            <person name="Tunlid A."/>
            <person name="Henrissat B."/>
            <person name="Grigoriev I.V."/>
            <person name="Hibbett D.S."/>
            <person name="Martin F."/>
        </authorList>
    </citation>
    <scope>NUCLEOTIDE SEQUENCE [LARGE SCALE GENOMIC DNA]</scope>
    <source>
        <strain evidence="2 3">FD-317 M1</strain>
    </source>
</reference>
<dbReference type="Proteomes" id="UP000053593">
    <property type="component" value="Unassembled WGS sequence"/>
</dbReference>